<protein>
    <submittedName>
        <fullName evidence="2">Class II fructose-bisphosphate aldolase</fullName>
    </submittedName>
</protein>
<dbReference type="Gene3D" id="3.20.20.70">
    <property type="entry name" value="Aldolase class I"/>
    <property type="match status" value="1"/>
</dbReference>
<comment type="cofactor">
    <cofactor evidence="1">
        <name>Zn(2+)</name>
        <dbReference type="ChEBI" id="CHEBI:29105"/>
    </cofactor>
</comment>
<name>A0ABT1Z711_9ACTN</name>
<keyword evidence="3" id="KW-1185">Reference proteome</keyword>
<dbReference type="SUPFAM" id="SSF51569">
    <property type="entry name" value="Aldolase"/>
    <property type="match status" value="1"/>
</dbReference>
<dbReference type="PANTHER" id="PTHR30304">
    <property type="entry name" value="D-TAGATOSE-1,6-BISPHOSPHATE ALDOLASE"/>
    <property type="match status" value="1"/>
</dbReference>
<reference evidence="2 3" key="1">
    <citation type="submission" date="2022-08" db="EMBL/GenBank/DDBJ databases">
        <title>Tractidigestivibacter montrealensis type strain KD21.</title>
        <authorList>
            <person name="Diop K."/>
            <person name="Richard C."/>
            <person name="Routy B."/>
        </authorList>
    </citation>
    <scope>NUCLEOTIDE SEQUENCE [LARGE SCALE GENOMIC DNA]</scope>
    <source>
        <strain evidence="2 3">KD21</strain>
    </source>
</reference>
<dbReference type="RefSeq" id="WP_258498685.1">
    <property type="nucleotide sequence ID" value="NZ_JANSKA010000002.1"/>
</dbReference>
<dbReference type="Proteomes" id="UP001204320">
    <property type="component" value="Unassembled WGS sequence"/>
</dbReference>
<dbReference type="InterPro" id="IPR050246">
    <property type="entry name" value="Class_II_FBP_aldolase"/>
</dbReference>
<evidence type="ECO:0000313" key="3">
    <source>
        <dbReference type="Proteomes" id="UP001204320"/>
    </source>
</evidence>
<accession>A0ABT1Z711</accession>
<dbReference type="PIRSF" id="PIRSF001359">
    <property type="entry name" value="F_bP_aldolase_II"/>
    <property type="match status" value="1"/>
</dbReference>
<comment type="caution">
    <text evidence="2">The sequence shown here is derived from an EMBL/GenBank/DDBJ whole genome shotgun (WGS) entry which is preliminary data.</text>
</comment>
<dbReference type="Pfam" id="PF01116">
    <property type="entry name" value="F_bP_aldolase"/>
    <property type="match status" value="1"/>
</dbReference>
<dbReference type="InterPro" id="IPR000771">
    <property type="entry name" value="FBA_II"/>
</dbReference>
<dbReference type="EMBL" id="JANSKA010000002">
    <property type="protein sequence ID" value="MCR9036001.1"/>
    <property type="molecule type" value="Genomic_DNA"/>
</dbReference>
<dbReference type="NCBIfam" id="TIGR00167">
    <property type="entry name" value="cbbA"/>
    <property type="match status" value="1"/>
</dbReference>
<sequence>MYVSVSEMLKHASTNSYAVPAPNCPDFNTVRAALMAAQEEHSAVLIDISPRQMNMHIAPEVAAAMVRAAAEPLDVPVALQLDHGIEFEDICRCIKAGYTSVMVDSSSLPFEENVRRVSQIVSLAHAHGVSVEAELGHVGQAAAGDGRSADMYTNVNMAVEFIERTGCDALAVAIGTAHGNYPKDFVPKLDFERLKELKHAVGNYPLVLHGGSGSGDENFKKAVDGGINKVNLWTDYSAAYVRGLREELATEERPDYMLLSRAVESKASDWLRHYMRLFKSSNRYQFGTETLEATD</sequence>
<organism evidence="2 3">
    <name type="scientific">Tractidigestivibacter montrealensis</name>
    <dbReference type="NCBI Taxonomy" id="2972466"/>
    <lineage>
        <taxon>Bacteria</taxon>
        <taxon>Bacillati</taxon>
        <taxon>Actinomycetota</taxon>
        <taxon>Coriobacteriia</taxon>
        <taxon>Coriobacteriales</taxon>
        <taxon>Atopobiaceae</taxon>
        <taxon>Tractidigestivibacter</taxon>
    </lineage>
</organism>
<dbReference type="CDD" id="cd00947">
    <property type="entry name" value="TBP_aldolase_IIB"/>
    <property type="match status" value="1"/>
</dbReference>
<evidence type="ECO:0000256" key="1">
    <source>
        <dbReference type="ARBA" id="ARBA00001947"/>
    </source>
</evidence>
<gene>
    <name evidence="2" type="ORF">NVS32_03445</name>
</gene>
<proteinExistence type="predicted"/>
<dbReference type="InterPro" id="IPR013785">
    <property type="entry name" value="Aldolase_TIM"/>
</dbReference>
<dbReference type="PANTHER" id="PTHR30304:SF0">
    <property type="entry name" value="D-TAGATOSE-1,6-BISPHOSPHATE ALDOLASE SUBUNIT GATY-RELATED"/>
    <property type="match status" value="1"/>
</dbReference>
<evidence type="ECO:0000313" key="2">
    <source>
        <dbReference type="EMBL" id="MCR9036001.1"/>
    </source>
</evidence>